<dbReference type="EMBL" id="MU275844">
    <property type="protein sequence ID" value="KAI0052716.1"/>
    <property type="molecule type" value="Genomic_DNA"/>
</dbReference>
<accession>A0ACB8S9B0</accession>
<protein>
    <submittedName>
        <fullName evidence="1">Uncharacterized protein</fullName>
    </submittedName>
</protein>
<reference evidence="1" key="1">
    <citation type="submission" date="2021-02" db="EMBL/GenBank/DDBJ databases">
        <authorList>
            <consortium name="DOE Joint Genome Institute"/>
            <person name="Ahrendt S."/>
            <person name="Looney B.P."/>
            <person name="Miyauchi S."/>
            <person name="Morin E."/>
            <person name="Drula E."/>
            <person name="Courty P.E."/>
            <person name="Chicoki N."/>
            <person name="Fauchery L."/>
            <person name="Kohler A."/>
            <person name="Kuo A."/>
            <person name="Labutti K."/>
            <person name="Pangilinan J."/>
            <person name="Lipzen A."/>
            <person name="Riley R."/>
            <person name="Andreopoulos W."/>
            <person name="He G."/>
            <person name="Johnson J."/>
            <person name="Barry K.W."/>
            <person name="Grigoriev I.V."/>
            <person name="Nagy L."/>
            <person name="Hibbett D."/>
            <person name="Henrissat B."/>
            <person name="Matheny P.B."/>
            <person name="Labbe J."/>
            <person name="Martin F."/>
        </authorList>
    </citation>
    <scope>NUCLEOTIDE SEQUENCE</scope>
    <source>
        <strain evidence="1">FP105234-sp</strain>
    </source>
</reference>
<proteinExistence type="predicted"/>
<dbReference type="Proteomes" id="UP000814033">
    <property type="component" value="Unassembled WGS sequence"/>
</dbReference>
<keyword evidence="2" id="KW-1185">Reference proteome</keyword>
<gene>
    <name evidence="1" type="ORF">FA95DRAFT_1553380</name>
</gene>
<evidence type="ECO:0000313" key="1">
    <source>
        <dbReference type="EMBL" id="KAI0052716.1"/>
    </source>
</evidence>
<organism evidence="1 2">
    <name type="scientific">Auriscalpium vulgare</name>
    <dbReference type="NCBI Taxonomy" id="40419"/>
    <lineage>
        <taxon>Eukaryota</taxon>
        <taxon>Fungi</taxon>
        <taxon>Dikarya</taxon>
        <taxon>Basidiomycota</taxon>
        <taxon>Agaricomycotina</taxon>
        <taxon>Agaricomycetes</taxon>
        <taxon>Russulales</taxon>
        <taxon>Auriscalpiaceae</taxon>
        <taxon>Auriscalpium</taxon>
    </lineage>
</organism>
<comment type="caution">
    <text evidence="1">The sequence shown here is derived from an EMBL/GenBank/DDBJ whole genome shotgun (WGS) entry which is preliminary data.</text>
</comment>
<reference evidence="1" key="2">
    <citation type="journal article" date="2022" name="New Phytol.">
        <title>Evolutionary transition to the ectomycorrhizal habit in the genomes of a hyperdiverse lineage of mushroom-forming fungi.</title>
        <authorList>
            <person name="Looney B."/>
            <person name="Miyauchi S."/>
            <person name="Morin E."/>
            <person name="Drula E."/>
            <person name="Courty P.E."/>
            <person name="Kohler A."/>
            <person name="Kuo A."/>
            <person name="LaButti K."/>
            <person name="Pangilinan J."/>
            <person name="Lipzen A."/>
            <person name="Riley R."/>
            <person name="Andreopoulos W."/>
            <person name="He G."/>
            <person name="Johnson J."/>
            <person name="Nolan M."/>
            <person name="Tritt A."/>
            <person name="Barry K.W."/>
            <person name="Grigoriev I.V."/>
            <person name="Nagy L.G."/>
            <person name="Hibbett D."/>
            <person name="Henrissat B."/>
            <person name="Matheny P.B."/>
            <person name="Labbe J."/>
            <person name="Martin F.M."/>
        </authorList>
    </citation>
    <scope>NUCLEOTIDE SEQUENCE</scope>
    <source>
        <strain evidence="1">FP105234-sp</strain>
    </source>
</reference>
<evidence type="ECO:0000313" key="2">
    <source>
        <dbReference type="Proteomes" id="UP000814033"/>
    </source>
</evidence>
<sequence length="278" mass="29683">MWPTMERTADSSKRKSHMPMLFDVLPGESAGTAPDEADAVAALLAADAADHGVPQTRAQRMQSEMAALERWLIENEDLHETELHGDEAEEAGLTLALPTPMAVGLDPWAVEDPTPPAQGPAHGFEDDFAAFVSAPSLSITPVQALSTEPSASMHVTDGLQVESPQFLVPSHTGGSVRSLHSTASSLMHDVDPNAGYEALDDHGTFSDDDEELLATAVPRSLDLGLGGGHNAPFDLTDMLGTLQALKDDIAGIEDEERRRAMSARFASDFVFNRMDGVE</sequence>
<name>A0ACB8S9B0_9AGAM</name>